<protein>
    <recommendedName>
        <fullName evidence="7">Ubiquitin carboxyl-terminal hydrolase</fullName>
        <ecNumber evidence="7">3.4.19.12</ecNumber>
    </recommendedName>
</protein>
<evidence type="ECO:0000256" key="6">
    <source>
        <dbReference type="ARBA" id="ARBA00022807"/>
    </source>
</evidence>
<organism evidence="10 11">
    <name type="scientific">Dovyalis caffra</name>
    <dbReference type="NCBI Taxonomy" id="77055"/>
    <lineage>
        <taxon>Eukaryota</taxon>
        <taxon>Viridiplantae</taxon>
        <taxon>Streptophyta</taxon>
        <taxon>Embryophyta</taxon>
        <taxon>Tracheophyta</taxon>
        <taxon>Spermatophyta</taxon>
        <taxon>Magnoliopsida</taxon>
        <taxon>eudicotyledons</taxon>
        <taxon>Gunneridae</taxon>
        <taxon>Pentapetalae</taxon>
        <taxon>rosids</taxon>
        <taxon>fabids</taxon>
        <taxon>Malpighiales</taxon>
        <taxon>Salicaceae</taxon>
        <taxon>Flacourtieae</taxon>
        <taxon>Dovyalis</taxon>
    </lineage>
</organism>
<dbReference type="SUPFAM" id="SSF54001">
    <property type="entry name" value="Cysteine proteinases"/>
    <property type="match status" value="1"/>
</dbReference>
<feature type="domain" description="USP" evidence="9">
    <location>
        <begin position="369"/>
        <end position="960"/>
    </location>
</feature>
<comment type="caution">
    <text evidence="10">The sequence shown here is derived from an EMBL/GenBank/DDBJ whole genome shotgun (WGS) entry which is preliminary data.</text>
</comment>
<proteinExistence type="inferred from homology"/>
<sequence>MENGLPEDISDSTQLPDSENDQRVYFVPYRWWKDAEDAMTSSESDGKRGVLYMATPASSYAGPMKLINNIFNLDLAFNLRREEDSLQNGESGEVGVSGRDFALVSGEMWLQALKWHSHAKVAAKCGKTFSAAEDDMSDVYPLQLRLSVLRETNSLGVKVSKKASRDRSSGGELRLSSSSSSSSSPPPPPGDNATELFRRACKIFSLDSEMLRIWDFSGQTTPFFINDKSEFPKDCQRQTDQEWSHPGCSAIPPAQQPLHEADISLRENHMLHHFANLLSSLEWLIVSCNCSGSNEKLLLELQIYGLSDNIKCREGKKDDMAVQNSNGAYSSGTSLAMNGGAGNTSTCTFRTNSSAFIGRSGEAGSLGLTGLQNLGNTCFMNSSVQCLAHTPKLVDYFLGDYGREINHENPLGMNGEIALAFGDLLRRLWAPGATPVAPRTFKSKLARFAPQFNGFNQHDSQEVLAFLLDGLHEDLNRVKSKPYVEAKDEESRPVEEVADEYWQNHVARNDSVIVDVCQGQYKSTLVCPDCRKVSVTFDPFMYLSLPLPSTNTRTMTLTVVSADGSTQPDSYTISVPKFGKCEDLLQALSIACSLGIDETLLVAEVYNNRIIRFLEEPADYLSLIRDNDRLVAYRLKKDFDNVPLIVFMHQHMEEHYFNGKLTSSWKAFGIPLVGKVHNIVSGSDIHNLYVQLLAPFRTTPDGALESTAVEEVKGMEDNNSSTPDGDAKPCSAEGVESPSDSELQFYLTDEKGTVKDENIVMNEPVSKIGAHGRFNVLVCWPEKLTEQYDTSLLSSLPEVFKSAFFVKRPQESVSLYKCLEAFLKEEPLGPEDMWYCPSCKQHRQASKKLDLWRLPEILVIHLKRFSYTRSAKNKLETYVDFPIDDLDLSTYLSYKNGQLSHRYMLYAISNHYGSMGGGHYTAFIHHGGDRWYDFDDSHVCPISQEKIKTSAAYVLFYRRVLE</sequence>
<dbReference type="Pfam" id="PF00443">
    <property type="entry name" value="UCH"/>
    <property type="match status" value="1"/>
</dbReference>
<keyword evidence="5 7" id="KW-0378">Hydrolase</keyword>
<name>A0AAV1RDZ7_9ROSI</name>
<dbReference type="PROSITE" id="PS00972">
    <property type="entry name" value="USP_1"/>
    <property type="match status" value="1"/>
</dbReference>
<reference evidence="10 11" key="1">
    <citation type="submission" date="2024-01" db="EMBL/GenBank/DDBJ databases">
        <authorList>
            <person name="Waweru B."/>
        </authorList>
    </citation>
    <scope>NUCLEOTIDE SEQUENCE [LARGE SCALE GENOMIC DNA]</scope>
</reference>
<dbReference type="CDD" id="cd02674">
    <property type="entry name" value="Peptidase_C19R"/>
    <property type="match status" value="1"/>
</dbReference>
<comment type="catalytic activity">
    <reaction evidence="1 7">
        <text>Thiol-dependent hydrolysis of ester, thioester, amide, peptide and isopeptide bonds formed by the C-terminal Gly of ubiquitin (a 76-residue protein attached to proteins as an intracellular targeting signal).</text>
        <dbReference type="EC" id="3.4.19.12"/>
    </reaction>
</comment>
<evidence type="ECO:0000256" key="1">
    <source>
        <dbReference type="ARBA" id="ARBA00000707"/>
    </source>
</evidence>
<dbReference type="PROSITE" id="PS00973">
    <property type="entry name" value="USP_2"/>
    <property type="match status" value="1"/>
</dbReference>
<evidence type="ECO:0000259" key="9">
    <source>
        <dbReference type="PROSITE" id="PS50235"/>
    </source>
</evidence>
<evidence type="ECO:0000256" key="7">
    <source>
        <dbReference type="RuleBase" id="RU366025"/>
    </source>
</evidence>
<dbReference type="EC" id="3.4.19.12" evidence="7"/>
<dbReference type="PROSITE" id="PS50235">
    <property type="entry name" value="USP_3"/>
    <property type="match status" value="1"/>
</dbReference>
<dbReference type="InterPro" id="IPR038765">
    <property type="entry name" value="Papain-like_cys_pep_sf"/>
</dbReference>
<dbReference type="GO" id="GO:0006508">
    <property type="term" value="P:proteolysis"/>
    <property type="evidence" value="ECO:0007669"/>
    <property type="project" value="UniProtKB-KW"/>
</dbReference>
<dbReference type="GO" id="GO:0016579">
    <property type="term" value="P:protein deubiquitination"/>
    <property type="evidence" value="ECO:0007669"/>
    <property type="project" value="InterPro"/>
</dbReference>
<evidence type="ECO:0000313" key="10">
    <source>
        <dbReference type="EMBL" id="CAK7332065.1"/>
    </source>
</evidence>
<dbReference type="Pfam" id="PF25242">
    <property type="entry name" value="Ubiquitin_UBP8"/>
    <property type="match status" value="1"/>
</dbReference>
<keyword evidence="4 7" id="KW-0833">Ubl conjugation pathway</keyword>
<dbReference type="EMBL" id="CAWUPB010000913">
    <property type="protein sequence ID" value="CAK7332065.1"/>
    <property type="molecule type" value="Genomic_DNA"/>
</dbReference>
<gene>
    <name evidence="10" type="ORF">DCAF_LOCUS8789</name>
</gene>
<dbReference type="Gene3D" id="3.90.70.10">
    <property type="entry name" value="Cysteine proteinases"/>
    <property type="match status" value="2"/>
</dbReference>
<dbReference type="InterPro" id="IPR057372">
    <property type="entry name" value="Ubiquitin_UBP8/5"/>
</dbReference>
<feature type="region of interest" description="Disordered" evidence="8">
    <location>
        <begin position="713"/>
        <end position="737"/>
    </location>
</feature>
<evidence type="ECO:0000256" key="4">
    <source>
        <dbReference type="ARBA" id="ARBA00022786"/>
    </source>
</evidence>
<accession>A0AAV1RDZ7</accession>
<evidence type="ECO:0000313" key="11">
    <source>
        <dbReference type="Proteomes" id="UP001314170"/>
    </source>
</evidence>
<comment type="function">
    <text evidence="7">Recognizes and hydrolyzes the peptide bond at the C-terminal Gly of ubiquitin. Involved in the processing of poly-ubiquitin precursors as well as that of ubiquitinated proteins.</text>
</comment>
<dbReference type="InterPro" id="IPR028889">
    <property type="entry name" value="USP"/>
</dbReference>
<dbReference type="PANTHER" id="PTHR21646">
    <property type="entry name" value="UBIQUITIN CARBOXYL-TERMINAL HYDROLASE"/>
    <property type="match status" value="1"/>
</dbReference>
<dbReference type="AlphaFoldDB" id="A0AAV1RDZ7"/>
<dbReference type="PANTHER" id="PTHR21646:SF24">
    <property type="entry name" value="UBIQUITIN CARBOXYL-TERMINAL HYDROLASE"/>
    <property type="match status" value="1"/>
</dbReference>
<evidence type="ECO:0000256" key="5">
    <source>
        <dbReference type="ARBA" id="ARBA00022801"/>
    </source>
</evidence>
<keyword evidence="6 7" id="KW-0788">Thiol protease</keyword>
<evidence type="ECO:0000256" key="2">
    <source>
        <dbReference type="ARBA" id="ARBA00009085"/>
    </source>
</evidence>
<dbReference type="GO" id="GO:0004843">
    <property type="term" value="F:cysteine-type deubiquitinase activity"/>
    <property type="evidence" value="ECO:0007669"/>
    <property type="project" value="UniProtKB-UniRule"/>
</dbReference>
<dbReference type="InterPro" id="IPR001394">
    <property type="entry name" value="Peptidase_C19_UCH"/>
</dbReference>
<dbReference type="Proteomes" id="UP001314170">
    <property type="component" value="Unassembled WGS sequence"/>
</dbReference>
<feature type="region of interest" description="Disordered" evidence="8">
    <location>
        <begin position="159"/>
        <end position="192"/>
    </location>
</feature>
<dbReference type="InterPro" id="IPR050185">
    <property type="entry name" value="Ub_carboxyl-term_hydrolase"/>
</dbReference>
<dbReference type="InterPro" id="IPR018200">
    <property type="entry name" value="USP_CS"/>
</dbReference>
<evidence type="ECO:0000256" key="3">
    <source>
        <dbReference type="ARBA" id="ARBA00022670"/>
    </source>
</evidence>
<feature type="region of interest" description="Disordered" evidence="8">
    <location>
        <begin position="1"/>
        <end position="20"/>
    </location>
</feature>
<comment type="similarity">
    <text evidence="2 7">Belongs to the peptidase C19 family.</text>
</comment>
<keyword evidence="3 7" id="KW-0645">Protease</keyword>
<evidence type="ECO:0000256" key="8">
    <source>
        <dbReference type="SAM" id="MobiDB-lite"/>
    </source>
</evidence>
<keyword evidence="11" id="KW-1185">Reference proteome</keyword>